<feature type="transmembrane region" description="Helical" evidence="1">
    <location>
        <begin position="55"/>
        <end position="73"/>
    </location>
</feature>
<accession>A0A494WP81</accession>
<evidence type="ECO:0008006" key="4">
    <source>
        <dbReference type="Google" id="ProtNLM"/>
    </source>
</evidence>
<keyword evidence="3" id="KW-1185">Reference proteome</keyword>
<evidence type="ECO:0000256" key="1">
    <source>
        <dbReference type="SAM" id="Phobius"/>
    </source>
</evidence>
<protein>
    <recommendedName>
        <fullName evidence="4">Zn-finger containing protein</fullName>
    </recommendedName>
</protein>
<sequence length="147" mass="17626">MGVIAYDCKYIRKVIILREKLIRFMYGRYGMDSLGKFTIIAGLIVMLIAGWKNSFILSLVAWFCIIYAYFRMFSRNIYKRSSENQWYLNKTYKLRCFFARQKNMMAQRKTHHIYKCPTCRQKIRVPKGKGRIEIRCPKCNTTFIKNS</sequence>
<evidence type="ECO:0000313" key="3">
    <source>
        <dbReference type="Proteomes" id="UP000289664"/>
    </source>
</evidence>
<feature type="transmembrane region" description="Helical" evidence="1">
    <location>
        <begin position="29"/>
        <end position="49"/>
    </location>
</feature>
<proteinExistence type="predicted"/>
<dbReference type="Proteomes" id="UP000289664">
    <property type="component" value="Chromosome"/>
</dbReference>
<name>A0A494WP81_CLOS5</name>
<dbReference type="AlphaFoldDB" id="A0A494WP81"/>
<keyword evidence="1" id="KW-1133">Transmembrane helix</keyword>
<keyword evidence="1" id="KW-0812">Transmembrane</keyword>
<organism evidence="2 3">
    <name type="scientific">Clostridium scindens (strain ATCC 35704 / DSM 5676 / VPI 13733 / 19)</name>
    <dbReference type="NCBI Taxonomy" id="411468"/>
    <lineage>
        <taxon>Bacteria</taxon>
        <taxon>Bacillati</taxon>
        <taxon>Bacillota</taxon>
        <taxon>Clostridia</taxon>
        <taxon>Lachnospirales</taxon>
        <taxon>Lachnospiraceae</taxon>
    </lineage>
</organism>
<evidence type="ECO:0000313" key="2">
    <source>
        <dbReference type="EMBL" id="QBF73971.1"/>
    </source>
</evidence>
<reference evidence="2 3" key="1">
    <citation type="journal article" date="2019" name="Appl. Environ. Microbiol.">
        <title>Clostridium scindens ATCC 35704: integration of nutritional requirements, the complete genome sequence, and global transcriptional responses to bile acids.</title>
        <authorList>
            <person name="Devendran S."/>
            <person name="Shrestha R."/>
            <person name="Alves J.M.P."/>
            <person name="Wolf P.G."/>
            <person name="Ly L."/>
            <person name="Hernandez A.G."/>
            <person name="Mendez-Garcia C."/>
            <person name="Inboden A."/>
            <person name="Wiley J."/>
            <person name="Paul O."/>
            <person name="Allen A."/>
            <person name="Springer E."/>
            <person name="Wright C.L."/>
            <person name="Fields C.J."/>
            <person name="Daniel S.L."/>
            <person name="Ridlon J.M."/>
        </authorList>
    </citation>
    <scope>NUCLEOTIDE SEQUENCE [LARGE SCALE GENOMIC DNA]</scope>
    <source>
        <strain evidence="2 3">ATCC 35704</strain>
    </source>
</reference>
<gene>
    <name evidence="2" type="ORF">HDCHBGLK_01367</name>
</gene>
<keyword evidence="1" id="KW-0472">Membrane</keyword>
<dbReference type="EMBL" id="CP036170">
    <property type="protein sequence ID" value="QBF73971.1"/>
    <property type="molecule type" value="Genomic_DNA"/>
</dbReference>
<dbReference type="KEGG" id="csci:HDCHBGLK_01367"/>